<keyword evidence="4" id="KW-1133">Transmembrane helix</keyword>
<dbReference type="PANTHER" id="PTHR33021:SF350">
    <property type="entry name" value="UCLACYANIN-2"/>
    <property type="match status" value="1"/>
</dbReference>
<dbReference type="CDD" id="cd04216">
    <property type="entry name" value="Phytocyanin"/>
    <property type="match status" value="1"/>
</dbReference>
<feature type="transmembrane region" description="Helical" evidence="4">
    <location>
        <begin position="173"/>
        <end position="192"/>
    </location>
</feature>
<keyword evidence="4" id="KW-0812">Transmembrane</keyword>
<name>A0AAV1D3R0_OLDCO</name>
<accession>A0AAV1D3R0</accession>
<dbReference type="Pfam" id="PF02298">
    <property type="entry name" value="Cu_bind_like"/>
    <property type="match status" value="1"/>
</dbReference>
<evidence type="ECO:0000256" key="3">
    <source>
        <dbReference type="SAM" id="MobiDB-lite"/>
    </source>
</evidence>
<proteinExistence type="predicted"/>
<dbReference type="PROSITE" id="PS51485">
    <property type="entry name" value="PHYTOCYANIN"/>
    <property type="match status" value="1"/>
</dbReference>
<evidence type="ECO:0000313" key="8">
    <source>
        <dbReference type="Proteomes" id="UP001161247"/>
    </source>
</evidence>
<dbReference type="GO" id="GO:0005886">
    <property type="term" value="C:plasma membrane"/>
    <property type="evidence" value="ECO:0007669"/>
    <property type="project" value="TreeGrafter"/>
</dbReference>
<feature type="region of interest" description="Disordered" evidence="3">
    <location>
        <begin position="118"/>
        <end position="167"/>
    </location>
</feature>
<dbReference type="EMBL" id="OX459121">
    <property type="protein sequence ID" value="CAI9101232.1"/>
    <property type="molecule type" value="Genomic_DNA"/>
</dbReference>
<dbReference type="GO" id="GO:0009055">
    <property type="term" value="F:electron transfer activity"/>
    <property type="evidence" value="ECO:0007669"/>
    <property type="project" value="InterPro"/>
</dbReference>
<keyword evidence="4" id="KW-0472">Membrane</keyword>
<evidence type="ECO:0000256" key="5">
    <source>
        <dbReference type="SAM" id="SignalP"/>
    </source>
</evidence>
<evidence type="ECO:0000259" key="6">
    <source>
        <dbReference type="PROSITE" id="PS51485"/>
    </source>
</evidence>
<dbReference type="InterPro" id="IPR008972">
    <property type="entry name" value="Cupredoxin"/>
</dbReference>
<dbReference type="GO" id="GO:0046872">
    <property type="term" value="F:metal ion binding"/>
    <property type="evidence" value="ECO:0007669"/>
    <property type="project" value="UniProtKB-KW"/>
</dbReference>
<keyword evidence="1" id="KW-0479">Metal-binding</keyword>
<evidence type="ECO:0000256" key="2">
    <source>
        <dbReference type="ARBA" id="ARBA00023180"/>
    </source>
</evidence>
<evidence type="ECO:0000256" key="1">
    <source>
        <dbReference type="ARBA" id="ARBA00022723"/>
    </source>
</evidence>
<feature type="compositionally biased region" description="Low complexity" evidence="3">
    <location>
        <begin position="134"/>
        <end position="167"/>
    </location>
</feature>
<dbReference type="Gene3D" id="2.60.40.420">
    <property type="entry name" value="Cupredoxins - blue copper proteins"/>
    <property type="match status" value="1"/>
</dbReference>
<sequence>MALKVAALFLVLAIPAVYGAISHVVGGSNGWDTGVDYNSWAKGETFNVGDTLVFNYGSLHGVDVVSKNDYDNCNPGNALETYSGGSTTYNLTKAGQTYFMCPTTSHCGQGMKLAVSVKDSGGSGSTPAPPTSPSTPSGSGSTTPSTTPSGSGSPSSNSSPTSPSGTNAATGSFGSISYLVLSFSLVLAALIVRA</sequence>
<evidence type="ECO:0000256" key="4">
    <source>
        <dbReference type="SAM" id="Phobius"/>
    </source>
</evidence>
<keyword evidence="2" id="KW-0325">Glycoprotein</keyword>
<feature type="signal peptide" evidence="5">
    <location>
        <begin position="1"/>
        <end position="19"/>
    </location>
</feature>
<dbReference type="AlphaFoldDB" id="A0AAV1D3R0"/>
<evidence type="ECO:0000313" key="7">
    <source>
        <dbReference type="EMBL" id="CAI9101232.1"/>
    </source>
</evidence>
<gene>
    <name evidence="7" type="ORF">OLC1_LOCUS10870</name>
</gene>
<feature type="domain" description="Phytocyanin" evidence="6">
    <location>
        <begin position="21"/>
        <end position="119"/>
    </location>
</feature>
<protein>
    <submittedName>
        <fullName evidence="7">OLC1v1038506C1</fullName>
    </submittedName>
</protein>
<keyword evidence="8" id="KW-1185">Reference proteome</keyword>
<organism evidence="7 8">
    <name type="scientific">Oldenlandia corymbosa var. corymbosa</name>
    <dbReference type="NCBI Taxonomy" id="529605"/>
    <lineage>
        <taxon>Eukaryota</taxon>
        <taxon>Viridiplantae</taxon>
        <taxon>Streptophyta</taxon>
        <taxon>Embryophyta</taxon>
        <taxon>Tracheophyta</taxon>
        <taxon>Spermatophyta</taxon>
        <taxon>Magnoliopsida</taxon>
        <taxon>eudicotyledons</taxon>
        <taxon>Gunneridae</taxon>
        <taxon>Pentapetalae</taxon>
        <taxon>asterids</taxon>
        <taxon>lamiids</taxon>
        <taxon>Gentianales</taxon>
        <taxon>Rubiaceae</taxon>
        <taxon>Rubioideae</taxon>
        <taxon>Spermacoceae</taxon>
        <taxon>Hedyotis-Oldenlandia complex</taxon>
        <taxon>Oldenlandia</taxon>
    </lineage>
</organism>
<dbReference type="FunFam" id="2.60.40.420:FF:000003">
    <property type="entry name" value="Blue copper"/>
    <property type="match status" value="1"/>
</dbReference>
<dbReference type="PANTHER" id="PTHR33021">
    <property type="entry name" value="BLUE COPPER PROTEIN"/>
    <property type="match status" value="1"/>
</dbReference>
<dbReference type="InterPro" id="IPR039391">
    <property type="entry name" value="Phytocyanin-like"/>
</dbReference>
<reference evidence="7" key="1">
    <citation type="submission" date="2023-03" db="EMBL/GenBank/DDBJ databases">
        <authorList>
            <person name="Julca I."/>
        </authorList>
    </citation>
    <scope>NUCLEOTIDE SEQUENCE</scope>
</reference>
<keyword evidence="5" id="KW-0732">Signal</keyword>
<feature type="chain" id="PRO_5043796548" evidence="5">
    <location>
        <begin position="20"/>
        <end position="194"/>
    </location>
</feature>
<dbReference type="Proteomes" id="UP001161247">
    <property type="component" value="Chromosome 4"/>
</dbReference>
<dbReference type="InterPro" id="IPR003245">
    <property type="entry name" value="Phytocyanin_dom"/>
</dbReference>
<dbReference type="SUPFAM" id="SSF49503">
    <property type="entry name" value="Cupredoxins"/>
    <property type="match status" value="1"/>
</dbReference>